<dbReference type="Gene3D" id="3.50.50.60">
    <property type="entry name" value="FAD/NAD(P)-binding domain"/>
    <property type="match status" value="1"/>
</dbReference>
<evidence type="ECO:0000313" key="4">
    <source>
        <dbReference type="Proteomes" id="UP000019754"/>
    </source>
</evidence>
<dbReference type="STRING" id="1249481.D641_0103330"/>
<proteinExistence type="predicted"/>
<dbReference type="SUPFAM" id="SSF51905">
    <property type="entry name" value="FAD/NAD(P)-binding domain"/>
    <property type="match status" value="1"/>
</dbReference>
<organism evidence="3 4">
    <name type="scientific">Brachybacterium muris UCD-AY4</name>
    <dbReference type="NCBI Taxonomy" id="1249481"/>
    <lineage>
        <taxon>Bacteria</taxon>
        <taxon>Bacillati</taxon>
        <taxon>Actinomycetota</taxon>
        <taxon>Actinomycetes</taxon>
        <taxon>Micrococcales</taxon>
        <taxon>Dermabacteraceae</taxon>
        <taxon>Brachybacterium</taxon>
    </lineage>
</organism>
<feature type="domain" description="FAD dependent oxidoreductase" evidence="2">
    <location>
        <begin position="9"/>
        <end position="63"/>
    </location>
</feature>
<dbReference type="Proteomes" id="UP000019754">
    <property type="component" value="Unassembled WGS sequence"/>
</dbReference>
<dbReference type="PRINTS" id="PR00368">
    <property type="entry name" value="FADPNR"/>
</dbReference>
<reference evidence="3 4" key="1">
    <citation type="journal article" date="2013" name="Genome Announc.">
        <title>Draft genome sequence of an Actinobacterium, Brachybacterium muris strain UCD-AY4.</title>
        <authorList>
            <person name="Lo J.R."/>
            <person name="Lang J.M."/>
            <person name="Darling A.E."/>
            <person name="Eisen J.A."/>
            <person name="Coil D.A."/>
        </authorList>
    </citation>
    <scope>NUCLEOTIDE SEQUENCE [LARGE SCALE GENOMIC DNA]</scope>
    <source>
        <strain evidence="3 4">UCD-AY4</strain>
    </source>
</reference>
<dbReference type="InterPro" id="IPR050982">
    <property type="entry name" value="Auxin_biosynth/cation_transpt"/>
</dbReference>
<evidence type="ECO:0000313" key="3">
    <source>
        <dbReference type="EMBL" id="EYT50324.1"/>
    </source>
</evidence>
<dbReference type="GO" id="GO:0050660">
    <property type="term" value="F:flavin adenine dinucleotide binding"/>
    <property type="evidence" value="ECO:0007669"/>
    <property type="project" value="TreeGrafter"/>
</dbReference>
<dbReference type="InterPro" id="IPR006076">
    <property type="entry name" value="FAD-dep_OxRdtase"/>
</dbReference>
<dbReference type="AlphaFoldDB" id="A0A022KYN6"/>
<dbReference type="RefSeq" id="WP_017822382.1">
    <property type="nucleotide sequence ID" value="NZ_AORC01000004.1"/>
</dbReference>
<dbReference type="HOGENOM" id="CLU_006909_1_2_11"/>
<dbReference type="EMBL" id="AORC01000004">
    <property type="protein sequence ID" value="EYT50324.1"/>
    <property type="molecule type" value="Genomic_DNA"/>
</dbReference>
<evidence type="ECO:0000259" key="2">
    <source>
        <dbReference type="Pfam" id="PF01266"/>
    </source>
</evidence>
<dbReference type="Pfam" id="PF01266">
    <property type="entry name" value="DAO"/>
    <property type="match status" value="1"/>
</dbReference>
<comment type="caution">
    <text evidence="3">The sequence shown here is derived from an EMBL/GenBank/DDBJ whole genome shotgun (WGS) entry which is preliminary data.</text>
</comment>
<protein>
    <submittedName>
        <fullName evidence="3">Pyridine nucleotide-disulfide oxidoreductase</fullName>
    </submittedName>
</protein>
<name>A0A022KYN6_9MICO</name>
<sequence>MTPDVREADVAVIGAGQAGLSAAYHLWRRGFRSPGSSDQHATGRTVILLDAEEGPGGAWRHRWDSLTMATVNGIRELPGMPTVDTDPAERSNQAVPAYFAHFEARYQVPIERPVRVLRVENDPAGAPGSAGTDGGTGSAHLLIHSVGPDDTPRAPIRTRAILNATGTWTRPFVPTYPGAAEFRGAQLHTADYTRAEDFAGQRVAVIGGGISALGHLLELADAGAATHWYTRREPEFSDEPFTQERGSRAVAGVAERVAAGLPVGSVVSATGLFWTPALREAERRGILKRRPVFTRITPHGAIEADGATTELDVLLWATGFRHELTHLRPLRLHNRHGGITMDGTAVAADQRIHLLGYGPSASTIGANRAGRAAVAELVRFLDAGDDAHDEHSPARTVA</sequence>
<dbReference type="PANTHER" id="PTHR43539">
    <property type="entry name" value="FLAVIN-BINDING MONOOXYGENASE-LIKE PROTEIN (AFU_ORTHOLOGUE AFUA_4G09220)"/>
    <property type="match status" value="1"/>
</dbReference>
<dbReference type="Pfam" id="PF13738">
    <property type="entry name" value="Pyr_redox_3"/>
    <property type="match status" value="1"/>
</dbReference>
<accession>A0A022KYN6</accession>
<keyword evidence="4" id="KW-1185">Reference proteome</keyword>
<dbReference type="GO" id="GO:0004497">
    <property type="term" value="F:monooxygenase activity"/>
    <property type="evidence" value="ECO:0007669"/>
    <property type="project" value="TreeGrafter"/>
</dbReference>
<dbReference type="PANTHER" id="PTHR43539:SF78">
    <property type="entry name" value="FLAVIN-CONTAINING MONOOXYGENASE"/>
    <property type="match status" value="1"/>
</dbReference>
<evidence type="ECO:0000256" key="1">
    <source>
        <dbReference type="ARBA" id="ARBA00023002"/>
    </source>
</evidence>
<dbReference type="PRINTS" id="PR00411">
    <property type="entry name" value="PNDRDTASEI"/>
</dbReference>
<gene>
    <name evidence="3" type="ORF">D641_0103330</name>
</gene>
<dbReference type="OrthoDB" id="178899at2"/>
<keyword evidence="1" id="KW-0560">Oxidoreductase</keyword>
<dbReference type="InterPro" id="IPR036188">
    <property type="entry name" value="FAD/NAD-bd_sf"/>
</dbReference>